<gene>
    <name evidence="1" type="ORF">H5410_023974</name>
</gene>
<name>A0A9J5ZKM7_SOLCO</name>
<organism evidence="1 2">
    <name type="scientific">Solanum commersonii</name>
    <name type="common">Commerson's wild potato</name>
    <name type="synonym">Commerson's nightshade</name>
    <dbReference type="NCBI Taxonomy" id="4109"/>
    <lineage>
        <taxon>Eukaryota</taxon>
        <taxon>Viridiplantae</taxon>
        <taxon>Streptophyta</taxon>
        <taxon>Embryophyta</taxon>
        <taxon>Tracheophyta</taxon>
        <taxon>Spermatophyta</taxon>
        <taxon>Magnoliopsida</taxon>
        <taxon>eudicotyledons</taxon>
        <taxon>Gunneridae</taxon>
        <taxon>Pentapetalae</taxon>
        <taxon>asterids</taxon>
        <taxon>lamiids</taxon>
        <taxon>Solanales</taxon>
        <taxon>Solanaceae</taxon>
        <taxon>Solanoideae</taxon>
        <taxon>Solaneae</taxon>
        <taxon>Solanum</taxon>
    </lineage>
</organism>
<evidence type="ECO:0008006" key="3">
    <source>
        <dbReference type="Google" id="ProtNLM"/>
    </source>
</evidence>
<evidence type="ECO:0000313" key="1">
    <source>
        <dbReference type="EMBL" id="KAG5612693.1"/>
    </source>
</evidence>
<dbReference type="AlphaFoldDB" id="A0A9J5ZKM7"/>
<protein>
    <recommendedName>
        <fullName evidence="3">Reverse transcriptase domain-containing protein</fullName>
    </recommendedName>
</protein>
<comment type="caution">
    <text evidence="1">The sequence shown here is derived from an EMBL/GenBank/DDBJ whole genome shotgun (WGS) entry which is preliminary data.</text>
</comment>
<dbReference type="EMBL" id="JACXVP010000004">
    <property type="protein sequence ID" value="KAG5612693.1"/>
    <property type="molecule type" value="Genomic_DNA"/>
</dbReference>
<dbReference type="OrthoDB" id="418748at2759"/>
<sequence>MYDGAKTQVRMVGDDSEHFPVEVAVISGPVLSPFLFFLMMDELTQSIQDEVPWYMLFANDIILIDEIRDIVTDREGALTPNKEMRKAYCGGTRKTMGRSEKYWRELSHSSPEGSDPIAVKLPRPYLSFA</sequence>
<keyword evidence="2" id="KW-1185">Reference proteome</keyword>
<reference evidence="1 2" key="1">
    <citation type="submission" date="2020-09" db="EMBL/GenBank/DDBJ databases">
        <title>De no assembly of potato wild relative species, Solanum commersonii.</title>
        <authorList>
            <person name="Cho K."/>
        </authorList>
    </citation>
    <scope>NUCLEOTIDE SEQUENCE [LARGE SCALE GENOMIC DNA]</scope>
    <source>
        <strain evidence="1">LZ3.2</strain>
        <tissue evidence="1">Leaf</tissue>
    </source>
</reference>
<accession>A0A9J5ZKM7</accession>
<evidence type="ECO:0000313" key="2">
    <source>
        <dbReference type="Proteomes" id="UP000824120"/>
    </source>
</evidence>
<proteinExistence type="predicted"/>
<dbReference type="Proteomes" id="UP000824120">
    <property type="component" value="Chromosome 4"/>
</dbReference>